<dbReference type="eggNOG" id="COG2186">
    <property type="taxonomic scope" value="Bacteria"/>
</dbReference>
<dbReference type="InterPro" id="IPR036388">
    <property type="entry name" value="WH-like_DNA-bd_sf"/>
</dbReference>
<dbReference type="SMART" id="SM00895">
    <property type="entry name" value="FCD"/>
    <property type="match status" value="1"/>
</dbReference>
<dbReference type="Gene3D" id="1.20.120.530">
    <property type="entry name" value="GntR ligand-binding domain-like"/>
    <property type="match status" value="1"/>
</dbReference>
<dbReference type="Proteomes" id="UP000035100">
    <property type="component" value="Unassembled WGS sequence"/>
</dbReference>
<dbReference type="SMART" id="SM00345">
    <property type="entry name" value="HTH_GNTR"/>
    <property type="match status" value="1"/>
</dbReference>
<dbReference type="PATRIC" id="fig|1123501.6.peg.2905"/>
<dbReference type="STRING" id="1123501.Wenmar_02790"/>
<reference evidence="5 6" key="1">
    <citation type="submission" date="2013-01" db="EMBL/GenBank/DDBJ databases">
        <authorList>
            <person name="Fiebig A."/>
            <person name="Goeker M."/>
            <person name="Klenk H.-P.P."/>
        </authorList>
    </citation>
    <scope>NUCLEOTIDE SEQUENCE [LARGE SCALE GENOMIC DNA]</scope>
    <source>
        <strain evidence="5 6">DSM 24838</strain>
    </source>
</reference>
<keyword evidence="1" id="KW-0805">Transcription regulation</keyword>
<evidence type="ECO:0000259" key="4">
    <source>
        <dbReference type="PROSITE" id="PS50949"/>
    </source>
</evidence>
<name>A0A0D0Q1S7_9RHOB</name>
<keyword evidence="6" id="KW-1185">Reference proteome</keyword>
<dbReference type="PRINTS" id="PR00035">
    <property type="entry name" value="HTHGNTR"/>
</dbReference>
<dbReference type="InterPro" id="IPR011711">
    <property type="entry name" value="GntR_C"/>
</dbReference>
<dbReference type="InterPro" id="IPR036390">
    <property type="entry name" value="WH_DNA-bd_sf"/>
</dbReference>
<dbReference type="SUPFAM" id="SSF46785">
    <property type="entry name" value="Winged helix' DNA-binding domain"/>
    <property type="match status" value="1"/>
</dbReference>
<dbReference type="Gene3D" id="1.10.10.10">
    <property type="entry name" value="Winged helix-like DNA-binding domain superfamily/Winged helix DNA-binding domain"/>
    <property type="match status" value="1"/>
</dbReference>
<evidence type="ECO:0000256" key="3">
    <source>
        <dbReference type="ARBA" id="ARBA00023163"/>
    </source>
</evidence>
<evidence type="ECO:0000313" key="6">
    <source>
        <dbReference type="Proteomes" id="UP000035100"/>
    </source>
</evidence>
<gene>
    <name evidence="5" type="ORF">Wenmar_02790</name>
</gene>
<dbReference type="RefSeq" id="WP_018303976.1">
    <property type="nucleotide sequence ID" value="NZ_KB902310.1"/>
</dbReference>
<accession>A0A0D0Q1S7</accession>
<dbReference type="CDD" id="cd07377">
    <property type="entry name" value="WHTH_GntR"/>
    <property type="match status" value="1"/>
</dbReference>
<dbReference type="PANTHER" id="PTHR43537:SF5">
    <property type="entry name" value="UXU OPERON TRANSCRIPTIONAL REGULATOR"/>
    <property type="match status" value="1"/>
</dbReference>
<organism evidence="5 6">
    <name type="scientific">Wenxinia marina DSM 24838</name>
    <dbReference type="NCBI Taxonomy" id="1123501"/>
    <lineage>
        <taxon>Bacteria</taxon>
        <taxon>Pseudomonadati</taxon>
        <taxon>Pseudomonadota</taxon>
        <taxon>Alphaproteobacteria</taxon>
        <taxon>Rhodobacterales</taxon>
        <taxon>Roseobacteraceae</taxon>
        <taxon>Wenxinia</taxon>
    </lineage>
</organism>
<evidence type="ECO:0000313" key="5">
    <source>
        <dbReference type="EMBL" id="KIQ68519.1"/>
    </source>
</evidence>
<dbReference type="InterPro" id="IPR008920">
    <property type="entry name" value="TF_FadR/GntR_C"/>
</dbReference>
<dbReference type="InterPro" id="IPR000524">
    <property type="entry name" value="Tscrpt_reg_HTH_GntR"/>
</dbReference>
<evidence type="ECO:0000256" key="1">
    <source>
        <dbReference type="ARBA" id="ARBA00023015"/>
    </source>
</evidence>
<feature type="domain" description="HTH gntR-type" evidence="4">
    <location>
        <begin position="12"/>
        <end position="82"/>
    </location>
</feature>
<dbReference type="GO" id="GO:0003700">
    <property type="term" value="F:DNA-binding transcription factor activity"/>
    <property type="evidence" value="ECO:0007669"/>
    <property type="project" value="InterPro"/>
</dbReference>
<keyword evidence="2" id="KW-0238">DNA-binding</keyword>
<dbReference type="PROSITE" id="PS50949">
    <property type="entry name" value="HTH_GNTR"/>
    <property type="match status" value="1"/>
</dbReference>
<dbReference type="GO" id="GO:0003677">
    <property type="term" value="F:DNA binding"/>
    <property type="evidence" value="ECO:0007669"/>
    <property type="project" value="UniProtKB-KW"/>
</dbReference>
<proteinExistence type="predicted"/>
<evidence type="ECO:0000256" key="2">
    <source>
        <dbReference type="ARBA" id="ARBA00023125"/>
    </source>
</evidence>
<protein>
    <submittedName>
        <fullName evidence="5">Transcriptional regulator, GntR family</fullName>
    </submittedName>
</protein>
<dbReference type="AlphaFoldDB" id="A0A0D0Q1S7"/>
<dbReference type="Pfam" id="PF00392">
    <property type="entry name" value="GntR"/>
    <property type="match status" value="1"/>
</dbReference>
<dbReference type="EMBL" id="AONG01000013">
    <property type="protein sequence ID" value="KIQ68519.1"/>
    <property type="molecule type" value="Genomic_DNA"/>
</dbReference>
<dbReference type="Pfam" id="PF07729">
    <property type="entry name" value="FCD"/>
    <property type="match status" value="1"/>
</dbReference>
<dbReference type="SUPFAM" id="SSF48008">
    <property type="entry name" value="GntR ligand-binding domain-like"/>
    <property type="match status" value="1"/>
</dbReference>
<comment type="caution">
    <text evidence="5">The sequence shown here is derived from an EMBL/GenBank/DDBJ whole genome shotgun (WGS) entry which is preliminary data.</text>
</comment>
<dbReference type="PANTHER" id="PTHR43537">
    <property type="entry name" value="TRANSCRIPTIONAL REGULATOR, GNTR FAMILY"/>
    <property type="match status" value="1"/>
</dbReference>
<sequence>MNDATPSRPPRRSRPVKVAEAIKDWVVSKGLKTGDRLPGEADLMARFGMAKSTIREAMRILEAQGLIETRTGPGGGSFVGRVSTGRARALLANYFYFRGLTIGDIYQMRRALEPVMAEDLAGRLTPAQLDELRALADACAEPATDLDEERAQHVASLRFHARLAEHAGNELLGFVVGFMAEVLSDITVSRELFAPPNPELRRTGHAYQIELIAALARGDGPAARRVMAAHMETAQRLMEGQEARVLSRFIEG</sequence>
<keyword evidence="3" id="KW-0804">Transcription</keyword>